<dbReference type="Proteomes" id="UP001174208">
    <property type="component" value="Unassembled WGS sequence"/>
</dbReference>
<dbReference type="Pfam" id="PF20060">
    <property type="entry name" value="DUF6459"/>
    <property type="match status" value="1"/>
</dbReference>
<organism evidence="2 3">
    <name type="scientific">Leifsonia williamsii</name>
    <dbReference type="NCBI Taxonomy" id="3035919"/>
    <lineage>
        <taxon>Bacteria</taxon>
        <taxon>Bacillati</taxon>
        <taxon>Actinomycetota</taxon>
        <taxon>Actinomycetes</taxon>
        <taxon>Micrococcales</taxon>
        <taxon>Microbacteriaceae</taxon>
        <taxon>Leifsonia</taxon>
    </lineage>
</organism>
<reference evidence="2" key="1">
    <citation type="submission" date="2023-06" db="EMBL/GenBank/DDBJ databases">
        <title>MT1 and MT2 Draft Genomes of Novel Species.</title>
        <authorList>
            <person name="Venkateswaran K."/>
        </authorList>
    </citation>
    <scope>NUCLEOTIDE SEQUENCE</scope>
    <source>
        <strain evidence="2">F6_8S_P_1B</strain>
    </source>
</reference>
<feature type="region of interest" description="Disordered" evidence="1">
    <location>
        <begin position="66"/>
        <end position="89"/>
    </location>
</feature>
<sequence length="255" mass="27449">MPATALQNTLVDDAAAEEPMVVEDAPTPAREAAPTAADAARIAADKAVVASSGRSHRAPHLRAVEPLREPSDRDRAIAAHPSSRRSWDSDARPMLRAVEDMAGSALTQAAEPHTQAEAPGTEPGSPTAIAPVPEVAPVERAGRMDDPEQLCAALALCVVEIIAGARPLDQVAYWVTDAVYVHLLRRTVIAARARAVAAEEPMRPRVRIGAPHLFEPREGVVEAVVMVHQTPRSRAMTIRLERHRSRWRATALSML</sequence>
<evidence type="ECO:0000256" key="1">
    <source>
        <dbReference type="SAM" id="MobiDB-lite"/>
    </source>
</evidence>
<feature type="region of interest" description="Disordered" evidence="1">
    <location>
        <begin position="105"/>
        <end position="130"/>
    </location>
</feature>
<dbReference type="InterPro" id="IPR045596">
    <property type="entry name" value="DUF6459"/>
</dbReference>
<feature type="compositionally biased region" description="Basic and acidic residues" evidence="1">
    <location>
        <begin position="66"/>
        <end position="77"/>
    </location>
</feature>
<keyword evidence="3" id="KW-1185">Reference proteome</keyword>
<evidence type="ECO:0000313" key="2">
    <source>
        <dbReference type="EMBL" id="MDN4614462.1"/>
    </source>
</evidence>
<proteinExistence type="predicted"/>
<protein>
    <submittedName>
        <fullName evidence="2">Rv3235 family protein</fullName>
    </submittedName>
</protein>
<dbReference type="RefSeq" id="WP_301211001.1">
    <property type="nucleotide sequence ID" value="NZ_JAROCF010000001.1"/>
</dbReference>
<dbReference type="EMBL" id="JAROCF010000001">
    <property type="protein sequence ID" value="MDN4614462.1"/>
    <property type="molecule type" value="Genomic_DNA"/>
</dbReference>
<name>A0ABT8KDB3_9MICO</name>
<comment type="caution">
    <text evidence="2">The sequence shown here is derived from an EMBL/GenBank/DDBJ whole genome shotgun (WGS) entry which is preliminary data.</text>
</comment>
<gene>
    <name evidence="2" type="ORF">P5G50_08360</name>
</gene>
<evidence type="ECO:0000313" key="3">
    <source>
        <dbReference type="Proteomes" id="UP001174208"/>
    </source>
</evidence>
<accession>A0ABT8KDB3</accession>